<dbReference type="PROSITE" id="PS50893">
    <property type="entry name" value="ABC_TRANSPORTER_2"/>
    <property type="match status" value="1"/>
</dbReference>
<dbReference type="CDD" id="cd03293">
    <property type="entry name" value="ABC_NrtD_SsuB_transporters"/>
    <property type="match status" value="1"/>
</dbReference>
<dbReference type="InterPro" id="IPR050166">
    <property type="entry name" value="ABC_transporter_ATP-bind"/>
</dbReference>
<sequence length="250" mass="28231">MGHLTIQGVSKSFGQKEVLRDIQLNIAEGEFISILGPSGSGKSTLFHVIGGLLKPDQGSIFLHDQEITGKRGFISYMPQHHALFPWRTVLQNVLLGQELQGGKQDQQKAFDMIHKAGLAGYEHSLPDALSGGMKQRASFIRALLNPQPLILLDEPFSALDDFTRQDMQKWLQSVWMEYRRTILFITHNIEEALFLSDRIAILSTNPATVVKQFEVPFERPRTGNLVLSNEFLEWKRLVANHIAKQDDENA</sequence>
<reference evidence="5 6" key="1">
    <citation type="submission" date="2021-01" db="EMBL/GenBank/DDBJ databases">
        <title>Genomic Encyclopedia of Type Strains, Phase IV (KMG-IV): sequencing the most valuable type-strain genomes for metagenomic binning, comparative biology and taxonomic classification.</title>
        <authorList>
            <person name="Goeker M."/>
        </authorList>
    </citation>
    <scope>NUCLEOTIDE SEQUENCE [LARGE SCALE GENOMIC DNA]</scope>
    <source>
        <strain evidence="5 6">DSM 105453</strain>
    </source>
</reference>
<dbReference type="SUPFAM" id="SSF52540">
    <property type="entry name" value="P-loop containing nucleoside triphosphate hydrolases"/>
    <property type="match status" value="1"/>
</dbReference>
<protein>
    <submittedName>
        <fullName evidence="5">ABC-type nitrate/sulfonate/bicarbonate transport system ATPase subunit</fullName>
    </submittedName>
</protein>
<proteinExistence type="predicted"/>
<accession>A0ABS2R5G4</accession>
<name>A0ABS2R5G4_9BACI</name>
<dbReference type="PROSITE" id="PS00211">
    <property type="entry name" value="ABC_TRANSPORTER_1"/>
    <property type="match status" value="1"/>
</dbReference>
<organism evidence="5 6">
    <name type="scientific">Siminovitchia thermophila</name>
    <dbReference type="NCBI Taxonomy" id="1245522"/>
    <lineage>
        <taxon>Bacteria</taxon>
        <taxon>Bacillati</taxon>
        <taxon>Bacillota</taxon>
        <taxon>Bacilli</taxon>
        <taxon>Bacillales</taxon>
        <taxon>Bacillaceae</taxon>
        <taxon>Siminovitchia</taxon>
    </lineage>
</organism>
<dbReference type="Gene3D" id="3.40.50.300">
    <property type="entry name" value="P-loop containing nucleotide triphosphate hydrolases"/>
    <property type="match status" value="1"/>
</dbReference>
<feature type="domain" description="ABC transporter" evidence="4">
    <location>
        <begin position="4"/>
        <end position="229"/>
    </location>
</feature>
<dbReference type="Pfam" id="PF00005">
    <property type="entry name" value="ABC_tran"/>
    <property type="match status" value="1"/>
</dbReference>
<dbReference type="Proteomes" id="UP000823485">
    <property type="component" value="Unassembled WGS sequence"/>
</dbReference>
<keyword evidence="3" id="KW-0067">ATP-binding</keyword>
<evidence type="ECO:0000256" key="3">
    <source>
        <dbReference type="ARBA" id="ARBA00022840"/>
    </source>
</evidence>
<gene>
    <name evidence="5" type="ORF">JOC94_001120</name>
</gene>
<keyword evidence="6" id="KW-1185">Reference proteome</keyword>
<dbReference type="PANTHER" id="PTHR42788:SF2">
    <property type="entry name" value="ABC TRANSPORTER ATP-BINDING PROTEIN"/>
    <property type="match status" value="1"/>
</dbReference>
<dbReference type="PANTHER" id="PTHR42788">
    <property type="entry name" value="TAURINE IMPORT ATP-BINDING PROTEIN-RELATED"/>
    <property type="match status" value="1"/>
</dbReference>
<dbReference type="InterPro" id="IPR017871">
    <property type="entry name" value="ABC_transporter-like_CS"/>
</dbReference>
<evidence type="ECO:0000256" key="1">
    <source>
        <dbReference type="ARBA" id="ARBA00022448"/>
    </source>
</evidence>
<keyword evidence="1" id="KW-0813">Transport</keyword>
<dbReference type="InterPro" id="IPR027417">
    <property type="entry name" value="P-loop_NTPase"/>
</dbReference>
<comment type="caution">
    <text evidence="5">The sequence shown here is derived from an EMBL/GenBank/DDBJ whole genome shotgun (WGS) entry which is preliminary data.</text>
</comment>
<dbReference type="SMART" id="SM00382">
    <property type="entry name" value="AAA"/>
    <property type="match status" value="1"/>
</dbReference>
<dbReference type="InterPro" id="IPR003439">
    <property type="entry name" value="ABC_transporter-like_ATP-bd"/>
</dbReference>
<evidence type="ECO:0000313" key="5">
    <source>
        <dbReference type="EMBL" id="MBM7714148.1"/>
    </source>
</evidence>
<dbReference type="InterPro" id="IPR003593">
    <property type="entry name" value="AAA+_ATPase"/>
</dbReference>
<dbReference type="EMBL" id="JAFBFH010000005">
    <property type="protein sequence ID" value="MBM7714148.1"/>
    <property type="molecule type" value="Genomic_DNA"/>
</dbReference>
<evidence type="ECO:0000259" key="4">
    <source>
        <dbReference type="PROSITE" id="PS50893"/>
    </source>
</evidence>
<keyword evidence="2" id="KW-0547">Nucleotide-binding</keyword>
<evidence type="ECO:0000313" key="6">
    <source>
        <dbReference type="Proteomes" id="UP000823485"/>
    </source>
</evidence>
<evidence type="ECO:0000256" key="2">
    <source>
        <dbReference type="ARBA" id="ARBA00022741"/>
    </source>
</evidence>
<dbReference type="RefSeq" id="WP_077109913.1">
    <property type="nucleotide sequence ID" value="NZ_JAFBFH010000005.1"/>
</dbReference>